<dbReference type="Pfam" id="PF05709">
    <property type="entry name" value="Sipho_tail"/>
    <property type="match status" value="1"/>
</dbReference>
<evidence type="ECO:0000259" key="1">
    <source>
        <dbReference type="Pfam" id="PF05709"/>
    </source>
</evidence>
<dbReference type="AlphaFoldDB" id="Q97MX8"/>
<protein>
    <submittedName>
        <fullName evidence="2">Phage-related protein</fullName>
    </submittedName>
</protein>
<feature type="domain" description="Siphovirus-type tail component RIFT-related" evidence="1">
    <location>
        <begin position="33"/>
        <end position="121"/>
    </location>
</feature>
<evidence type="ECO:0000313" key="3">
    <source>
        <dbReference type="Proteomes" id="UP000000814"/>
    </source>
</evidence>
<dbReference type="Proteomes" id="UP000000814">
    <property type="component" value="Chromosome"/>
</dbReference>
<reference evidence="2 3" key="1">
    <citation type="journal article" date="2001" name="J. Bacteriol.">
        <title>Genome sequence and comparative analysis of the solvent-producing bacterium Clostridium acetobutylicum.</title>
        <authorList>
            <person name="Nolling J."/>
            <person name="Breton G."/>
            <person name="Omelchenko M.V."/>
            <person name="Makarova K.S."/>
            <person name="Zeng Q."/>
            <person name="Gibson R."/>
            <person name="Lee H.M."/>
            <person name="Dubois J."/>
            <person name="Qiu D."/>
            <person name="Hitti J."/>
            <person name="Wolf Y.I."/>
            <person name="Tatusov R.L."/>
            <person name="Sabathe F."/>
            <person name="Doucette-Stamm L."/>
            <person name="Soucaille P."/>
            <person name="Daly M.J."/>
            <person name="Bennett G.N."/>
            <person name="Koonin E.V."/>
            <person name="Smith D.R."/>
        </authorList>
    </citation>
    <scope>NUCLEOTIDE SEQUENCE [LARGE SCALE GENOMIC DNA]</scope>
    <source>
        <strain evidence="3">ATCC 824 / DSM 792 / JCM 1419 / LMG 5710 / VKM B-1787</strain>
    </source>
</reference>
<dbReference type="KEGG" id="cac:CA_C0062"/>
<dbReference type="PIR" id="E96907">
    <property type="entry name" value="E96907"/>
</dbReference>
<name>Q97MX8_CLOAB</name>
<dbReference type="PATRIC" id="fig|272562.8.peg.243"/>
<dbReference type="HOGENOM" id="CLU_091718_3_1_9"/>
<dbReference type="RefSeq" id="WP_010963390.1">
    <property type="nucleotide sequence ID" value="NC_003030.1"/>
</dbReference>
<dbReference type="OrthoDB" id="2734969at2"/>
<dbReference type="GeneID" id="44996544"/>
<proteinExistence type="predicted"/>
<dbReference type="InterPro" id="IPR006520">
    <property type="entry name" value="Dit_BPSPP_N"/>
</dbReference>
<dbReference type="InterPro" id="IPR008841">
    <property type="entry name" value="Siphovirus-type_tail_N"/>
</dbReference>
<sequence length="231" mass="26010">MFSFNFLGKDSYKDFGVYVEERPSMPLPERNVTLTEVPGLNGSLVEDDGTYKDIVVSVKCNVIDDNLPNILDKIRAWLSSGMGDLIFSNQPDKKYEGRVIEQIDISQETEILGSFQVNFQCKPFKYEVNPQIITLISKGSISNLGSFEANPIIKVYGTGNITLNINDNTVTLTNVVDYITIDSKLMDCYKDTALCNNQMGGEFPKLKLGENTLDWIGNVDKLEVTPNWRWI</sequence>
<dbReference type="EMBL" id="AE001437">
    <property type="protein sequence ID" value="AAK78048.1"/>
    <property type="molecule type" value="Genomic_DNA"/>
</dbReference>
<gene>
    <name evidence="2" type="ordered locus">CA_C0062</name>
</gene>
<accession>Q97MX8</accession>
<dbReference type="eggNOG" id="COG4722">
    <property type="taxonomic scope" value="Bacteria"/>
</dbReference>
<dbReference type="NCBIfam" id="TIGR01633">
    <property type="entry name" value="phi3626_gp14_N"/>
    <property type="match status" value="1"/>
</dbReference>
<dbReference type="STRING" id="272562.CA_C0062"/>
<evidence type="ECO:0000313" key="2">
    <source>
        <dbReference type="EMBL" id="AAK78048.1"/>
    </source>
</evidence>
<dbReference type="Gene3D" id="2.40.30.200">
    <property type="match status" value="1"/>
</dbReference>
<keyword evidence="3" id="KW-1185">Reference proteome</keyword>
<organism evidence="2 3">
    <name type="scientific">Clostridium acetobutylicum (strain ATCC 824 / DSM 792 / JCM 1419 / IAM 19013 / LMG 5710 / NBRC 13948 / NRRL B-527 / VKM B-1787 / 2291 / W)</name>
    <dbReference type="NCBI Taxonomy" id="272562"/>
    <lineage>
        <taxon>Bacteria</taxon>
        <taxon>Bacillati</taxon>
        <taxon>Bacillota</taxon>
        <taxon>Clostridia</taxon>
        <taxon>Eubacteriales</taxon>
        <taxon>Clostridiaceae</taxon>
        <taxon>Clostridium</taxon>
    </lineage>
</organism>